<proteinExistence type="inferred from homology"/>
<dbReference type="GO" id="GO:0004719">
    <property type="term" value="F:protein-L-isoaspartate (D-aspartate) O-methyltransferase activity"/>
    <property type="evidence" value="ECO:0007669"/>
    <property type="project" value="UniProtKB-EC"/>
</dbReference>
<keyword evidence="8" id="KW-0949">S-adenosyl-L-methionine</keyword>
<dbReference type="Pfam" id="PF01135">
    <property type="entry name" value="PCMT"/>
    <property type="match status" value="1"/>
</dbReference>
<evidence type="ECO:0000256" key="5">
    <source>
        <dbReference type="ARBA" id="ARBA00022490"/>
    </source>
</evidence>
<sequence>MTDPGAFARIEQMINSITSLIGDIPEPVRAAFRAAPRHLFIPPVALVGEDRMTRAIDRDAAPDTWWDAVYSGMPIVTQLADGAIPIRETIAADGTLRLPPDADYTSSNSAPATVADLLVLLDAAPGHRVLEVGTGTGWTAALLSHLVGEHNVTSVEVDPAIGEQAAKSLGDVGVQPHLVIGDGADGAPARAPFDRVHVTCGIRRVPYTWIEQTRSGGLIVAPWCPNFGENHALRLTVTPDGTAYGRFPRFASYMMMRSQRPATTADDRRSEHTTTIDPRAIADAPAGARLAMAAITGLGCYSYPEGDTHRVVVTDPPTGNWSVATWRSGRAEYTVRQAGDRPLWEEVTDAYFQWVAWGEPRRDRFGMTVTPDGQQVWLDTPQQPIG</sequence>
<dbReference type="CDD" id="cd02440">
    <property type="entry name" value="AdoMet_MTases"/>
    <property type="match status" value="1"/>
</dbReference>
<evidence type="ECO:0000313" key="13">
    <source>
        <dbReference type="EMBL" id="RBQ21712.1"/>
    </source>
</evidence>
<evidence type="ECO:0000256" key="6">
    <source>
        <dbReference type="ARBA" id="ARBA00022603"/>
    </source>
</evidence>
<gene>
    <name evidence="13" type="ORF">DP939_03145</name>
</gene>
<dbReference type="InterPro" id="IPR000682">
    <property type="entry name" value="PCMT"/>
</dbReference>
<evidence type="ECO:0000256" key="9">
    <source>
        <dbReference type="ARBA" id="ARBA00030757"/>
    </source>
</evidence>
<evidence type="ECO:0000313" key="14">
    <source>
        <dbReference type="Proteomes" id="UP000253303"/>
    </source>
</evidence>
<dbReference type="SUPFAM" id="SSF53335">
    <property type="entry name" value="S-adenosyl-L-methionine-dependent methyltransferases"/>
    <property type="match status" value="1"/>
</dbReference>
<evidence type="ECO:0000256" key="3">
    <source>
        <dbReference type="ARBA" id="ARBA00011890"/>
    </source>
</evidence>
<accession>A0A366M8C3</accession>
<evidence type="ECO:0000256" key="12">
    <source>
        <dbReference type="SAM" id="MobiDB-lite"/>
    </source>
</evidence>
<keyword evidence="5" id="KW-0963">Cytoplasm</keyword>
<evidence type="ECO:0000256" key="2">
    <source>
        <dbReference type="ARBA" id="ARBA00005369"/>
    </source>
</evidence>
<feature type="compositionally biased region" description="Basic and acidic residues" evidence="12">
    <location>
        <begin position="265"/>
        <end position="274"/>
    </location>
</feature>
<dbReference type="Gene3D" id="3.40.50.150">
    <property type="entry name" value="Vaccinia Virus protein VP39"/>
    <property type="match status" value="1"/>
</dbReference>
<dbReference type="EMBL" id="QMEY01000001">
    <property type="protein sequence ID" value="RBQ21712.1"/>
    <property type="molecule type" value="Genomic_DNA"/>
</dbReference>
<evidence type="ECO:0000256" key="10">
    <source>
        <dbReference type="ARBA" id="ARBA00031323"/>
    </source>
</evidence>
<organism evidence="13 14">
    <name type="scientific">Spongiactinospora rosea</name>
    <dbReference type="NCBI Taxonomy" id="2248750"/>
    <lineage>
        <taxon>Bacteria</taxon>
        <taxon>Bacillati</taxon>
        <taxon>Actinomycetota</taxon>
        <taxon>Actinomycetes</taxon>
        <taxon>Streptosporangiales</taxon>
        <taxon>Streptosporangiaceae</taxon>
        <taxon>Spongiactinospora</taxon>
    </lineage>
</organism>
<keyword evidence="6 13" id="KW-0489">Methyltransferase</keyword>
<evidence type="ECO:0000256" key="4">
    <source>
        <dbReference type="ARBA" id="ARBA00013346"/>
    </source>
</evidence>
<dbReference type="GO" id="GO:0005737">
    <property type="term" value="C:cytoplasm"/>
    <property type="evidence" value="ECO:0007669"/>
    <property type="project" value="UniProtKB-SubCell"/>
</dbReference>
<name>A0A366M8C3_9ACTN</name>
<dbReference type="PANTHER" id="PTHR11579:SF0">
    <property type="entry name" value="PROTEIN-L-ISOASPARTATE(D-ASPARTATE) O-METHYLTRANSFERASE"/>
    <property type="match status" value="1"/>
</dbReference>
<protein>
    <recommendedName>
        <fullName evidence="4">Protein-L-isoaspartate O-methyltransferase</fullName>
        <ecNumber evidence="3">2.1.1.77</ecNumber>
    </recommendedName>
    <alternativeName>
        <fullName evidence="11">L-isoaspartyl protein carboxyl methyltransferase</fullName>
    </alternativeName>
    <alternativeName>
        <fullName evidence="9">Protein L-isoaspartyl methyltransferase</fullName>
    </alternativeName>
    <alternativeName>
        <fullName evidence="10">Protein-beta-aspartate methyltransferase</fullName>
    </alternativeName>
</protein>
<comment type="subcellular location">
    <subcellularLocation>
        <location evidence="1">Cytoplasm</location>
    </subcellularLocation>
</comment>
<dbReference type="EC" id="2.1.1.77" evidence="3"/>
<dbReference type="PANTHER" id="PTHR11579">
    <property type="entry name" value="PROTEIN-L-ISOASPARTATE O-METHYLTRANSFERASE"/>
    <property type="match status" value="1"/>
</dbReference>
<keyword evidence="7 13" id="KW-0808">Transferase</keyword>
<dbReference type="GO" id="GO:0032259">
    <property type="term" value="P:methylation"/>
    <property type="evidence" value="ECO:0007669"/>
    <property type="project" value="UniProtKB-KW"/>
</dbReference>
<dbReference type="Proteomes" id="UP000253303">
    <property type="component" value="Unassembled WGS sequence"/>
</dbReference>
<comment type="caution">
    <text evidence="13">The sequence shown here is derived from an EMBL/GenBank/DDBJ whole genome shotgun (WGS) entry which is preliminary data.</text>
</comment>
<evidence type="ECO:0000256" key="7">
    <source>
        <dbReference type="ARBA" id="ARBA00022679"/>
    </source>
</evidence>
<dbReference type="InterPro" id="IPR029063">
    <property type="entry name" value="SAM-dependent_MTases_sf"/>
</dbReference>
<evidence type="ECO:0000256" key="8">
    <source>
        <dbReference type="ARBA" id="ARBA00022691"/>
    </source>
</evidence>
<reference evidence="13 14" key="1">
    <citation type="submission" date="2018-06" db="EMBL/GenBank/DDBJ databases">
        <title>Sphaerisporangium craniellae sp. nov., isolated from a marine sponge in the South China Sea.</title>
        <authorList>
            <person name="Li L."/>
        </authorList>
    </citation>
    <scope>NUCLEOTIDE SEQUENCE [LARGE SCALE GENOMIC DNA]</scope>
    <source>
        <strain evidence="13 14">LHW63015</strain>
    </source>
</reference>
<evidence type="ECO:0000256" key="1">
    <source>
        <dbReference type="ARBA" id="ARBA00004496"/>
    </source>
</evidence>
<evidence type="ECO:0000256" key="11">
    <source>
        <dbReference type="ARBA" id="ARBA00031350"/>
    </source>
</evidence>
<dbReference type="AlphaFoldDB" id="A0A366M8C3"/>
<keyword evidence="14" id="KW-1185">Reference proteome</keyword>
<feature type="region of interest" description="Disordered" evidence="12">
    <location>
        <begin position="260"/>
        <end position="280"/>
    </location>
</feature>
<comment type="similarity">
    <text evidence="2">Belongs to the methyltransferase superfamily. L-isoaspartyl/D-aspartyl protein methyltransferase family.</text>
</comment>